<comment type="similarity">
    <text evidence="1">Belongs to the nitroreductase family.</text>
</comment>
<dbReference type="Gene3D" id="3.40.109.10">
    <property type="entry name" value="NADH Oxidase"/>
    <property type="match status" value="1"/>
</dbReference>
<dbReference type="KEGG" id="mpof:MPOR_46170"/>
<feature type="domain" description="Nitroreductase" evidence="3">
    <location>
        <begin position="29"/>
        <end position="209"/>
    </location>
</feature>
<reference evidence="4 5" key="1">
    <citation type="journal article" date="2019" name="Emerg. Microbes Infect.">
        <title>Comprehensive subspecies identification of 175 nontuberculous mycobacteria species based on 7547 genomic profiles.</title>
        <authorList>
            <person name="Matsumoto Y."/>
            <person name="Kinjo T."/>
            <person name="Motooka D."/>
            <person name="Nabeya D."/>
            <person name="Jung N."/>
            <person name="Uechi K."/>
            <person name="Horii T."/>
            <person name="Iida T."/>
            <person name="Fujita J."/>
            <person name="Nakamura S."/>
        </authorList>
    </citation>
    <scope>NUCLEOTIDE SEQUENCE [LARGE SCALE GENOMIC DNA]</scope>
    <source>
        <strain evidence="4 5">JCM 12603</strain>
    </source>
</reference>
<evidence type="ECO:0000313" key="4">
    <source>
        <dbReference type="EMBL" id="BBX53591.1"/>
    </source>
</evidence>
<keyword evidence="5" id="KW-1185">Reference proteome</keyword>
<accession>A0A6N4VG27</accession>
<protein>
    <submittedName>
        <fullName evidence="4">Nitroreductase</fullName>
    </submittedName>
</protein>
<sequence>MCSQWHSRGPTLSQDFGMDLYDVMRTTGAVRRFTEDPLPDDVLVRILDHARFAPSGGNRQGVHVIAIRDIDTRASLGELSVPAARRYLAQRRNDEGPWNPLRPMSISAEQVAATEVPADSTAPLLTSSVVLVICVDLAVVAAVDQDLDRVGVVAGASVYPFVWNVLLAARNEGFGGVLTTMAVAEEPRVKALLGIPDGHAVAAVLPLGRPQRQPTRLTRKTVAEFATWERFDGAAL</sequence>
<proteinExistence type="inferred from homology"/>
<dbReference type="PANTHER" id="PTHR43673:SF10">
    <property type="entry name" value="NADH DEHYDROGENASE_NAD(P)H NITROREDUCTASE XCC3605-RELATED"/>
    <property type="match status" value="1"/>
</dbReference>
<evidence type="ECO:0000256" key="2">
    <source>
        <dbReference type="ARBA" id="ARBA00023002"/>
    </source>
</evidence>
<gene>
    <name evidence="4" type="ORF">MPOR_46170</name>
</gene>
<dbReference type="InterPro" id="IPR000415">
    <property type="entry name" value="Nitroreductase-like"/>
</dbReference>
<name>A0A6N4VG27_9MYCO</name>
<keyword evidence="2" id="KW-0560">Oxidoreductase</keyword>
<dbReference type="AlphaFoldDB" id="A0A6N4VG27"/>
<dbReference type="Proteomes" id="UP000466785">
    <property type="component" value="Chromosome"/>
</dbReference>
<organism evidence="4 5">
    <name type="scientific">Mycolicibacterium poriferae</name>
    <dbReference type="NCBI Taxonomy" id="39694"/>
    <lineage>
        <taxon>Bacteria</taxon>
        <taxon>Bacillati</taxon>
        <taxon>Actinomycetota</taxon>
        <taxon>Actinomycetes</taxon>
        <taxon>Mycobacteriales</taxon>
        <taxon>Mycobacteriaceae</taxon>
        <taxon>Mycolicibacterium</taxon>
    </lineage>
</organism>
<dbReference type="SUPFAM" id="SSF55469">
    <property type="entry name" value="FMN-dependent nitroreductase-like"/>
    <property type="match status" value="1"/>
</dbReference>
<evidence type="ECO:0000313" key="5">
    <source>
        <dbReference type="Proteomes" id="UP000466785"/>
    </source>
</evidence>
<dbReference type="PANTHER" id="PTHR43673">
    <property type="entry name" value="NAD(P)H NITROREDUCTASE YDGI-RELATED"/>
    <property type="match status" value="1"/>
</dbReference>
<evidence type="ECO:0000256" key="1">
    <source>
        <dbReference type="ARBA" id="ARBA00007118"/>
    </source>
</evidence>
<dbReference type="GO" id="GO:0016491">
    <property type="term" value="F:oxidoreductase activity"/>
    <property type="evidence" value="ECO:0007669"/>
    <property type="project" value="UniProtKB-KW"/>
</dbReference>
<dbReference type="EMBL" id="AP022570">
    <property type="protein sequence ID" value="BBX53591.1"/>
    <property type="molecule type" value="Genomic_DNA"/>
</dbReference>
<evidence type="ECO:0000259" key="3">
    <source>
        <dbReference type="Pfam" id="PF00881"/>
    </source>
</evidence>
<dbReference type="InterPro" id="IPR029479">
    <property type="entry name" value="Nitroreductase"/>
</dbReference>
<dbReference type="Pfam" id="PF00881">
    <property type="entry name" value="Nitroreductase"/>
    <property type="match status" value="1"/>
</dbReference>
<dbReference type="CDD" id="cd02062">
    <property type="entry name" value="Nitro_FMN_reductase"/>
    <property type="match status" value="1"/>
</dbReference>